<dbReference type="NCBIfam" id="TIGR00815">
    <property type="entry name" value="sulP"/>
    <property type="match status" value="1"/>
</dbReference>
<dbReference type="Pfam" id="PF00916">
    <property type="entry name" value="Sulfate_transp"/>
    <property type="match status" value="1"/>
</dbReference>
<feature type="transmembrane region" description="Helical" evidence="6">
    <location>
        <begin position="219"/>
        <end position="239"/>
    </location>
</feature>
<feature type="transmembrane region" description="Helical" evidence="6">
    <location>
        <begin position="20"/>
        <end position="38"/>
    </location>
</feature>
<keyword evidence="4 6" id="KW-0472">Membrane</keyword>
<evidence type="ECO:0000256" key="2">
    <source>
        <dbReference type="ARBA" id="ARBA00022692"/>
    </source>
</evidence>
<dbReference type="STRING" id="4829.A0A163KJ45"/>
<feature type="compositionally biased region" description="Basic and acidic residues" evidence="5">
    <location>
        <begin position="520"/>
        <end position="529"/>
    </location>
</feature>
<dbReference type="CDD" id="cd07042">
    <property type="entry name" value="STAS_SulP_like_sulfate_transporter"/>
    <property type="match status" value="1"/>
</dbReference>
<keyword evidence="9" id="KW-1185">Reference proteome</keyword>
<accession>A0A163KJ45</accession>
<sequence length="756" mass="82448">MVSFGTWLPSQLLPHSALDPALQLFGITVGLLLVPQGIAYAKVANLDPQYGLYTSFVGVTIYCLFGTSKDISIGPITVVSLLVGEAITKVTEAHPDITGPEVAACLSIVCGVITLLMGMIRLGILVDFISGPAIAGYMSGSAITIGLGQWPKMFGLTGVDTHQPPYLVFIQFFKQLPTTHIDAAFGISGLVILYVIKFGTGHLAALVPQLKKPLFFMGIMRNGLIVIVGTLLSFILNIGKESSPFKIIKDVPAGFDAMGIPLVRLDIIKESMGVLPSIILILVLEHVSVAKSFGRMNDYEIKPNQEIIAIGASNIIGAFFGAYPATGAFSRTAVMARSGAKTPMAGVFTGCIVVLALYVLTPAFYFIPEAVLAAVVVHAVSDLVSGPSYVLELYRTSILELIVFLLGVGITCFVDVETGIYASVGLSLAIMLLRLARPPVLPLGRSPLKSQHYPSSATKSITCSTDQHYIYVDESDPHFTKVLEPLPPGMLVMRLTDSVLYPNAGHVAEELTQFGKSRTRNGDRQRDVKSLPWNESIDTSKAHHDQPLLGAIVLDMAAVRSLDATGLMALGCVRTTLERHAGQTVEWHFTGLQNERIRRDLLAFGFGTWDDHQQSAMEISAPSPVNAQQPAGFWKTDTLEHTEISMPSAEQQKQQQYHRGSMMMTPGNDEKAIMESWRSAACMELDVHRFSIRNSMYDPMEMDIDPYYASISLSTDPHDQLPTESYPCFHWDVDTAVRTISDRWHQKKSTQPCISV</sequence>
<evidence type="ECO:0000256" key="4">
    <source>
        <dbReference type="ARBA" id="ARBA00023136"/>
    </source>
</evidence>
<evidence type="ECO:0000259" key="7">
    <source>
        <dbReference type="PROSITE" id="PS50801"/>
    </source>
</evidence>
<feature type="transmembrane region" description="Helical" evidence="6">
    <location>
        <begin position="345"/>
        <end position="365"/>
    </location>
</feature>
<protein>
    <recommendedName>
        <fullName evidence="7">STAS domain-containing protein</fullName>
    </recommendedName>
</protein>
<feature type="transmembrane region" description="Helical" evidence="6">
    <location>
        <begin position="128"/>
        <end position="147"/>
    </location>
</feature>
<dbReference type="Pfam" id="PF01740">
    <property type="entry name" value="STAS"/>
    <property type="match status" value="1"/>
</dbReference>
<dbReference type="OMA" id="IHNRWTK"/>
<feature type="transmembrane region" description="Helical" evidence="6">
    <location>
        <begin position="102"/>
        <end position="122"/>
    </location>
</feature>
<evidence type="ECO:0000256" key="6">
    <source>
        <dbReference type="SAM" id="Phobius"/>
    </source>
</evidence>
<reference evidence="8" key="1">
    <citation type="submission" date="2016-04" db="EMBL/GenBank/DDBJ databases">
        <authorList>
            <person name="Evans L.H."/>
            <person name="Alamgir A."/>
            <person name="Owens N."/>
            <person name="Weber N.D."/>
            <person name="Virtaneva K."/>
            <person name="Barbian K."/>
            <person name="Babar A."/>
            <person name="Rosenke K."/>
        </authorList>
    </citation>
    <scope>NUCLEOTIDE SEQUENCE [LARGE SCALE GENOMIC DNA]</scope>
    <source>
        <strain evidence="8">CBS 101.48</strain>
    </source>
</reference>
<dbReference type="PROSITE" id="PS50801">
    <property type="entry name" value="STAS"/>
    <property type="match status" value="1"/>
</dbReference>
<evidence type="ECO:0000256" key="5">
    <source>
        <dbReference type="SAM" id="MobiDB-lite"/>
    </source>
</evidence>
<feature type="transmembrane region" description="Helical" evidence="6">
    <location>
        <begin position="398"/>
        <end position="414"/>
    </location>
</feature>
<dbReference type="EMBL" id="LT554889">
    <property type="protein sequence ID" value="SAM08275.1"/>
    <property type="molecule type" value="Genomic_DNA"/>
</dbReference>
<keyword evidence="2 6" id="KW-0812">Transmembrane</keyword>
<name>A0A163KJ45_ABSGL</name>
<feature type="transmembrane region" description="Helical" evidence="6">
    <location>
        <begin position="267"/>
        <end position="287"/>
    </location>
</feature>
<dbReference type="InterPro" id="IPR002645">
    <property type="entry name" value="STAS_dom"/>
</dbReference>
<feature type="transmembrane region" description="Helical" evidence="6">
    <location>
        <begin position="307"/>
        <end position="325"/>
    </location>
</feature>
<evidence type="ECO:0000313" key="8">
    <source>
        <dbReference type="EMBL" id="SAM08275.1"/>
    </source>
</evidence>
<evidence type="ECO:0000256" key="1">
    <source>
        <dbReference type="ARBA" id="ARBA00004141"/>
    </source>
</evidence>
<feature type="transmembrane region" description="Helical" evidence="6">
    <location>
        <begin position="50"/>
        <end position="67"/>
    </location>
</feature>
<feature type="transmembrane region" description="Helical" evidence="6">
    <location>
        <begin position="183"/>
        <end position="207"/>
    </location>
</feature>
<dbReference type="AlphaFoldDB" id="A0A163KJ45"/>
<keyword evidence="3 6" id="KW-1133">Transmembrane helix</keyword>
<evidence type="ECO:0000313" key="9">
    <source>
        <dbReference type="Proteomes" id="UP000078561"/>
    </source>
</evidence>
<comment type="subcellular location">
    <subcellularLocation>
        <location evidence="1">Membrane</location>
        <topology evidence="1">Multi-pass membrane protein</topology>
    </subcellularLocation>
</comment>
<dbReference type="InParanoid" id="A0A163KJ45"/>
<proteinExistence type="predicted"/>
<gene>
    <name evidence="8" type="primary">ABSGL_13937.1 scaffold 14340</name>
</gene>
<evidence type="ECO:0000256" key="3">
    <source>
        <dbReference type="ARBA" id="ARBA00022989"/>
    </source>
</evidence>
<dbReference type="FunCoup" id="A0A163KJ45">
    <property type="interactions" value="39"/>
</dbReference>
<dbReference type="Proteomes" id="UP000078561">
    <property type="component" value="Unassembled WGS sequence"/>
</dbReference>
<dbReference type="GO" id="GO:0016020">
    <property type="term" value="C:membrane"/>
    <property type="evidence" value="ECO:0007669"/>
    <property type="project" value="UniProtKB-SubCell"/>
</dbReference>
<dbReference type="InterPro" id="IPR036513">
    <property type="entry name" value="STAS_dom_sf"/>
</dbReference>
<organism evidence="8">
    <name type="scientific">Absidia glauca</name>
    <name type="common">Pin mould</name>
    <dbReference type="NCBI Taxonomy" id="4829"/>
    <lineage>
        <taxon>Eukaryota</taxon>
        <taxon>Fungi</taxon>
        <taxon>Fungi incertae sedis</taxon>
        <taxon>Mucoromycota</taxon>
        <taxon>Mucoromycotina</taxon>
        <taxon>Mucoromycetes</taxon>
        <taxon>Mucorales</taxon>
        <taxon>Cunninghamellaceae</taxon>
        <taxon>Absidia</taxon>
    </lineage>
</organism>
<dbReference type="PANTHER" id="PTHR11814">
    <property type="entry name" value="SULFATE TRANSPORTER"/>
    <property type="match status" value="1"/>
</dbReference>
<dbReference type="InterPro" id="IPR001902">
    <property type="entry name" value="SLC26A/SulP_fam"/>
</dbReference>
<feature type="domain" description="STAS" evidence="7">
    <location>
        <begin position="488"/>
        <end position="606"/>
    </location>
</feature>
<dbReference type="GO" id="GO:0055085">
    <property type="term" value="P:transmembrane transport"/>
    <property type="evidence" value="ECO:0007669"/>
    <property type="project" value="InterPro"/>
</dbReference>
<dbReference type="Gene3D" id="3.30.750.24">
    <property type="entry name" value="STAS domain"/>
    <property type="match status" value="1"/>
</dbReference>
<dbReference type="OrthoDB" id="288203at2759"/>
<dbReference type="InterPro" id="IPR011547">
    <property type="entry name" value="SLC26A/SulP_dom"/>
</dbReference>
<feature type="region of interest" description="Disordered" evidence="5">
    <location>
        <begin position="516"/>
        <end position="540"/>
    </location>
</feature>